<feature type="binding site" evidence="2">
    <location>
        <position position="36"/>
    </location>
    <ligand>
        <name>substrate</name>
    </ligand>
</feature>
<dbReference type="PANTHER" id="PTHR10291:SF0">
    <property type="entry name" value="DEHYDRODOLICHYL DIPHOSPHATE SYNTHASE 2"/>
    <property type="match status" value="1"/>
</dbReference>
<keyword evidence="2" id="KW-0460">Magnesium</keyword>
<feature type="binding site" evidence="2">
    <location>
        <position position="68"/>
    </location>
    <ligand>
        <name>substrate</name>
    </ligand>
</feature>
<feature type="binding site" evidence="2">
    <location>
        <position position="70"/>
    </location>
    <ligand>
        <name>substrate</name>
    </ligand>
</feature>
<dbReference type="Gene3D" id="3.40.1180.10">
    <property type="entry name" value="Decaprenyl diphosphate synthase-like"/>
    <property type="match status" value="1"/>
</dbReference>
<name>A0ABW0Q606_9BURK</name>
<comment type="function">
    <text evidence="2">Catalyzes the condensation of isopentenyl diphosphate (IPP) with allylic pyrophosphates generating different type of terpenoids.</text>
</comment>
<feature type="binding site" evidence="2">
    <location>
        <position position="32"/>
    </location>
    <ligand>
        <name>substrate</name>
    </ligand>
</feature>
<gene>
    <name evidence="3" type="primary">uppS</name>
    <name evidence="3" type="ORF">ACFPP7_04785</name>
</gene>
<keyword evidence="1 2" id="KW-0808">Transferase</keyword>
<dbReference type="NCBIfam" id="TIGR00055">
    <property type="entry name" value="uppS"/>
    <property type="match status" value="1"/>
</dbReference>
<evidence type="ECO:0000256" key="1">
    <source>
        <dbReference type="ARBA" id="ARBA00022679"/>
    </source>
</evidence>
<dbReference type="EMBL" id="JBHSMX010000010">
    <property type="protein sequence ID" value="MFC5520231.1"/>
    <property type="molecule type" value="Genomic_DNA"/>
</dbReference>
<accession>A0ABW0Q606</accession>
<organism evidence="3 4">
    <name type="scientific">Polaromonas jejuensis</name>
    <dbReference type="NCBI Taxonomy" id="457502"/>
    <lineage>
        <taxon>Bacteria</taxon>
        <taxon>Pseudomonadati</taxon>
        <taxon>Pseudomonadota</taxon>
        <taxon>Betaproteobacteria</taxon>
        <taxon>Burkholderiales</taxon>
        <taxon>Comamonadaceae</taxon>
        <taxon>Polaromonas</taxon>
    </lineage>
</organism>
<dbReference type="InterPro" id="IPR001441">
    <property type="entry name" value="UPP_synth-like"/>
</dbReference>
<sequence>MLQTSTAAAVPQHIAVIMDGNRRWASQRGLPKAIGHASGAKRVRSLVEACSARGVRWLTLFAFSTENWKRPADEVSSLMGLFLIYLQKEASDMHKKGVRLKVMGDRSAFEPRLQKLMDNVEAMTAHNTQITLTIAANYGGRWDMLQAMQAWHASNPGAPASALTEDALRPHLSLAGAPDPDLLIRTGGESRISNFMLWQSAYTELYFTPTLWPDFSPESLDQALAWYVQRDRRFGGAEATPKPLISQLAVG</sequence>
<protein>
    <recommendedName>
        <fullName evidence="2">Isoprenyl transferase</fullName>
        <ecNumber evidence="2">2.5.1.-</ecNumber>
    </recommendedName>
</protein>
<evidence type="ECO:0000313" key="4">
    <source>
        <dbReference type="Proteomes" id="UP001596084"/>
    </source>
</evidence>
<dbReference type="SUPFAM" id="SSF64005">
    <property type="entry name" value="Undecaprenyl diphosphate synthase"/>
    <property type="match status" value="1"/>
</dbReference>
<reference evidence="4" key="1">
    <citation type="journal article" date="2019" name="Int. J. Syst. Evol. Microbiol.">
        <title>The Global Catalogue of Microorganisms (GCM) 10K type strain sequencing project: providing services to taxonomists for standard genome sequencing and annotation.</title>
        <authorList>
            <consortium name="The Broad Institute Genomics Platform"/>
            <consortium name="The Broad Institute Genome Sequencing Center for Infectious Disease"/>
            <person name="Wu L."/>
            <person name="Ma J."/>
        </authorList>
    </citation>
    <scope>NUCLEOTIDE SEQUENCE [LARGE SCALE GENOMIC DNA]</scope>
    <source>
        <strain evidence="4">CGMCC 4.7277</strain>
    </source>
</reference>
<evidence type="ECO:0000313" key="3">
    <source>
        <dbReference type="EMBL" id="MFC5520231.1"/>
    </source>
</evidence>
<feature type="binding site" evidence="2">
    <location>
        <position position="24"/>
    </location>
    <ligand>
        <name>substrate</name>
    </ligand>
</feature>
<keyword evidence="2" id="KW-0479">Metal-binding</keyword>
<feature type="active site" description="Proton acceptor" evidence="2">
    <location>
        <position position="67"/>
    </location>
</feature>
<feature type="active site" evidence="2">
    <location>
        <position position="19"/>
    </location>
</feature>
<dbReference type="InterPro" id="IPR018520">
    <property type="entry name" value="UPP_synth-like_CS"/>
</dbReference>
<dbReference type="CDD" id="cd00475">
    <property type="entry name" value="Cis_IPPS"/>
    <property type="match status" value="1"/>
</dbReference>
<dbReference type="PROSITE" id="PS01066">
    <property type="entry name" value="UPP_SYNTHASE"/>
    <property type="match status" value="1"/>
</dbReference>
<dbReference type="PANTHER" id="PTHR10291">
    <property type="entry name" value="DEHYDRODOLICHYL DIPHOSPHATE SYNTHASE FAMILY MEMBER"/>
    <property type="match status" value="1"/>
</dbReference>
<feature type="binding site" evidence="2">
    <location>
        <position position="204"/>
    </location>
    <ligand>
        <name>Mg(2+)</name>
        <dbReference type="ChEBI" id="CHEBI:18420"/>
    </ligand>
</feature>
<comment type="subunit">
    <text evidence="2">Homodimer.</text>
</comment>
<feature type="binding site" evidence="2">
    <location>
        <begin position="64"/>
        <end position="66"/>
    </location>
    <ligand>
        <name>substrate</name>
    </ligand>
</feature>
<feature type="binding site" evidence="2">
    <location>
        <position position="185"/>
    </location>
    <ligand>
        <name>substrate</name>
    </ligand>
</feature>
<feature type="binding site" evidence="2">
    <location>
        <begin position="191"/>
        <end position="193"/>
    </location>
    <ligand>
        <name>substrate</name>
    </ligand>
</feature>
<feature type="binding site" evidence="2">
    <location>
        <position position="19"/>
    </location>
    <ligand>
        <name>Mg(2+)</name>
        <dbReference type="ChEBI" id="CHEBI:18420"/>
    </ligand>
</feature>
<dbReference type="HAMAP" id="MF_01139">
    <property type="entry name" value="ISPT"/>
    <property type="match status" value="1"/>
</dbReference>
<proteinExistence type="inferred from homology"/>
<comment type="similarity">
    <text evidence="2">Belongs to the UPP synthase family.</text>
</comment>
<dbReference type="EC" id="2.5.1.-" evidence="2"/>
<comment type="caution">
    <text evidence="3">The sequence shown here is derived from an EMBL/GenBank/DDBJ whole genome shotgun (WGS) entry which is preliminary data.</text>
</comment>
<dbReference type="Pfam" id="PF01255">
    <property type="entry name" value="Prenyltransf"/>
    <property type="match status" value="1"/>
</dbReference>
<dbReference type="GO" id="GO:0016740">
    <property type="term" value="F:transferase activity"/>
    <property type="evidence" value="ECO:0007669"/>
    <property type="project" value="UniProtKB-KW"/>
</dbReference>
<dbReference type="InterPro" id="IPR036424">
    <property type="entry name" value="UPP_synth-like_sf"/>
</dbReference>
<dbReference type="RefSeq" id="WP_068835516.1">
    <property type="nucleotide sequence ID" value="NZ_JBHSMX010000010.1"/>
</dbReference>
<evidence type="ECO:0000256" key="2">
    <source>
        <dbReference type="HAMAP-Rule" id="MF_01139"/>
    </source>
</evidence>
<dbReference type="Proteomes" id="UP001596084">
    <property type="component" value="Unassembled WGS sequence"/>
</dbReference>
<feature type="binding site" evidence="2">
    <location>
        <begin position="20"/>
        <end position="23"/>
    </location>
    <ligand>
        <name>substrate</name>
    </ligand>
</feature>
<keyword evidence="4" id="KW-1185">Reference proteome</keyword>
<comment type="cofactor">
    <cofactor evidence="2">
        <name>Mg(2+)</name>
        <dbReference type="ChEBI" id="CHEBI:18420"/>
    </cofactor>
    <text evidence="2">Binds 2 magnesium ions per subunit.</text>
</comment>